<dbReference type="GO" id="GO:0005506">
    <property type="term" value="F:iron ion binding"/>
    <property type="evidence" value="ECO:0007669"/>
    <property type="project" value="InterPro"/>
</dbReference>
<dbReference type="FunFam" id="1.20.140.10:FF:000004">
    <property type="entry name" value="Acyl-CoA dehydrogenase FadE25"/>
    <property type="match status" value="1"/>
</dbReference>
<dbReference type="InterPro" id="IPR006089">
    <property type="entry name" value="Acyl-CoA_DH_CS"/>
</dbReference>
<evidence type="ECO:0000313" key="13">
    <source>
        <dbReference type="EMBL" id="EFE27831.1"/>
    </source>
</evidence>
<dbReference type="PANTHER" id="PTHR43884:SF25">
    <property type="entry name" value="ACYL-COA DEHYDROGENASE YDBM-RELATED"/>
    <property type="match status" value="1"/>
</dbReference>
<keyword evidence="9 11" id="KW-0560">Oxidoreductase</keyword>
<name>D6GTM4_FILAD</name>
<dbReference type="InterPro" id="IPR024935">
    <property type="entry name" value="Rubredoxin_dom"/>
</dbReference>
<dbReference type="PROSITE" id="PS00072">
    <property type="entry name" value="ACYL_COA_DH_1"/>
    <property type="match status" value="1"/>
</dbReference>
<comment type="cofactor">
    <cofactor evidence="1 11">
        <name>FAD</name>
        <dbReference type="ChEBI" id="CHEBI:57692"/>
    </cofactor>
</comment>
<keyword evidence="14" id="KW-1185">Reference proteome</keyword>
<dbReference type="Pfam" id="PF02770">
    <property type="entry name" value="Acyl-CoA_dh_M"/>
    <property type="match status" value="1"/>
</dbReference>
<dbReference type="InterPro" id="IPR013786">
    <property type="entry name" value="AcylCoA_DH/ox_N"/>
</dbReference>
<accession>D6GTM4</accession>
<dbReference type="InterPro" id="IPR029035">
    <property type="entry name" value="DHS-like_NAD/FAD-binding_dom"/>
</dbReference>
<dbReference type="InterPro" id="IPR018527">
    <property type="entry name" value="Rubredoxin_Fe_BS"/>
</dbReference>
<comment type="similarity">
    <text evidence="2">Belongs to the ETF alpha-subunit/FixB family.</text>
</comment>
<dbReference type="Gene3D" id="1.20.140.10">
    <property type="entry name" value="Butyryl-CoA Dehydrogenase, subunit A, domain 3"/>
    <property type="match status" value="1"/>
</dbReference>
<dbReference type="SUPFAM" id="SSF47203">
    <property type="entry name" value="Acyl-CoA dehydrogenase C-terminal domain-like"/>
    <property type="match status" value="1"/>
</dbReference>
<feature type="domain" description="Rubredoxin-like" evidence="12">
    <location>
        <begin position="585"/>
        <end position="636"/>
    </location>
</feature>
<dbReference type="AlphaFoldDB" id="D6GTM4"/>
<dbReference type="PRINTS" id="PR00163">
    <property type="entry name" value="RUBREDOXIN"/>
</dbReference>
<evidence type="ECO:0000313" key="14">
    <source>
        <dbReference type="Proteomes" id="UP000007468"/>
    </source>
</evidence>
<dbReference type="InterPro" id="IPR006091">
    <property type="entry name" value="Acyl-CoA_Oxase/DH_mid-dom"/>
</dbReference>
<dbReference type="SUPFAM" id="SSF52467">
    <property type="entry name" value="DHS-like NAD/FAD-binding domain"/>
    <property type="match status" value="1"/>
</dbReference>
<keyword evidence="6" id="KW-0479">Metal-binding</keyword>
<reference evidence="14" key="1">
    <citation type="submission" date="2010-12" db="EMBL/GenBank/DDBJ databases">
        <title>The genome sequence of Filifactor alocis strain ATCC 35896.</title>
        <authorList>
            <consortium name="The Broad Institute Genome Sequencing Platform"/>
            <person name="Ward D."/>
            <person name="Earl A."/>
            <person name="Feldgarden M."/>
            <person name="Young S.K."/>
            <person name="Gargeya S."/>
            <person name="Zeng Q."/>
            <person name="Alvarado L."/>
            <person name="Berlin A."/>
            <person name="Bochicchio J."/>
            <person name="Chapman S.B."/>
            <person name="Chen Z."/>
            <person name="Freedman E."/>
            <person name="Gellesch M."/>
            <person name="Goldberg J."/>
            <person name="Griggs A."/>
            <person name="Gujja S."/>
            <person name="Heilman E."/>
            <person name="Heiman D."/>
            <person name="Howarth C."/>
            <person name="Mehta T."/>
            <person name="Neiman D."/>
            <person name="Pearson M."/>
            <person name="Roberts A."/>
            <person name="Saif S."/>
            <person name="Shea T."/>
            <person name="Shenoy N."/>
            <person name="Sisk P."/>
            <person name="Stolte C."/>
            <person name="Sykes S."/>
            <person name="White J."/>
            <person name="Yandava C."/>
            <person name="Izard J."/>
            <person name="Blanton J.M."/>
            <person name="Baranova O.V."/>
            <person name="Tanner A.C."/>
            <person name="Dewhirst F.E."/>
            <person name="Haas B."/>
            <person name="Nusbaum C."/>
            <person name="Birren B."/>
        </authorList>
    </citation>
    <scope>NUCLEOTIDE SEQUENCE [LARGE SCALE GENOMIC DNA]</scope>
    <source>
        <strain evidence="14">ATCC 35896 / D40 B5</strain>
    </source>
</reference>
<dbReference type="GO" id="GO:0050660">
    <property type="term" value="F:flavin adenine dinucleotide binding"/>
    <property type="evidence" value="ECO:0007669"/>
    <property type="project" value="InterPro"/>
</dbReference>
<dbReference type="FunFam" id="2.40.110.10:FF:000001">
    <property type="entry name" value="Acyl-CoA dehydrogenase, mitochondrial"/>
    <property type="match status" value="1"/>
</dbReference>
<dbReference type="Gene3D" id="2.40.110.10">
    <property type="entry name" value="Butyryl-CoA Dehydrogenase, subunit A, domain 2"/>
    <property type="match status" value="1"/>
</dbReference>
<dbReference type="Pfam" id="PF00441">
    <property type="entry name" value="Acyl-CoA_dh_1"/>
    <property type="match status" value="1"/>
</dbReference>
<dbReference type="FunFam" id="1.10.540.10:FF:000002">
    <property type="entry name" value="Acyl-CoA dehydrogenase FadE19"/>
    <property type="match status" value="1"/>
</dbReference>
<evidence type="ECO:0000256" key="5">
    <source>
        <dbReference type="ARBA" id="ARBA00022630"/>
    </source>
</evidence>
<evidence type="ECO:0000256" key="11">
    <source>
        <dbReference type="RuleBase" id="RU362125"/>
    </source>
</evidence>
<evidence type="ECO:0000256" key="8">
    <source>
        <dbReference type="ARBA" id="ARBA00022982"/>
    </source>
</evidence>
<dbReference type="KEGG" id="faa:HMPREF0389_01462"/>
<keyword evidence="10" id="KW-0408">Iron</keyword>
<dbReference type="PROSITE" id="PS50903">
    <property type="entry name" value="RUBREDOXIN_LIKE"/>
    <property type="match status" value="1"/>
</dbReference>
<organism evidence="13 14">
    <name type="scientific">Filifactor alocis (strain ATCC 35896 / CCUG 47790 / D40 B5)</name>
    <name type="common">Fusobacterium alocis</name>
    <dbReference type="NCBI Taxonomy" id="546269"/>
    <lineage>
        <taxon>Bacteria</taxon>
        <taxon>Bacillati</taxon>
        <taxon>Bacillota</taxon>
        <taxon>Clostridia</taxon>
        <taxon>Peptostreptococcales</taxon>
        <taxon>Filifactoraceae</taxon>
        <taxon>Filifactor</taxon>
    </lineage>
</organism>
<dbReference type="CDD" id="cd00730">
    <property type="entry name" value="rubredoxin"/>
    <property type="match status" value="1"/>
</dbReference>
<protein>
    <submittedName>
        <fullName evidence="13">Rubredoxin</fullName>
    </submittedName>
</protein>
<evidence type="ECO:0000256" key="1">
    <source>
        <dbReference type="ARBA" id="ARBA00001974"/>
    </source>
</evidence>
<dbReference type="STRING" id="546269.HMPREF0389_01462"/>
<evidence type="ECO:0000256" key="3">
    <source>
        <dbReference type="ARBA" id="ARBA00009347"/>
    </source>
</evidence>
<dbReference type="InterPro" id="IPR037069">
    <property type="entry name" value="AcylCoA_DH/ox_N_sf"/>
</dbReference>
<gene>
    <name evidence="13" type="ordered locus">HMPREF0389_01462</name>
</gene>
<dbReference type="InterPro" id="IPR009075">
    <property type="entry name" value="AcylCo_DH/oxidase_C"/>
</dbReference>
<evidence type="ECO:0000256" key="2">
    <source>
        <dbReference type="ARBA" id="ARBA00005817"/>
    </source>
</evidence>
<dbReference type="PANTHER" id="PTHR43884">
    <property type="entry name" value="ACYL-COA DEHYDROGENASE"/>
    <property type="match status" value="1"/>
</dbReference>
<dbReference type="InterPro" id="IPR014731">
    <property type="entry name" value="ETF_asu_C"/>
</dbReference>
<evidence type="ECO:0000256" key="9">
    <source>
        <dbReference type="ARBA" id="ARBA00023002"/>
    </source>
</evidence>
<proteinExistence type="inferred from homology"/>
<dbReference type="InterPro" id="IPR046373">
    <property type="entry name" value="Acyl-CoA_Oxase/DH_mid-dom_sf"/>
</dbReference>
<keyword evidence="5 11" id="KW-0285">Flavoprotein</keyword>
<dbReference type="Gene3D" id="1.10.540.10">
    <property type="entry name" value="Acyl-CoA dehydrogenase/oxidase, N-terminal domain"/>
    <property type="match status" value="1"/>
</dbReference>
<dbReference type="PROSITE" id="PS00202">
    <property type="entry name" value="RUBREDOXIN"/>
    <property type="match status" value="1"/>
</dbReference>
<dbReference type="CDD" id="cd01158">
    <property type="entry name" value="SCAD_SBCAD"/>
    <property type="match status" value="1"/>
</dbReference>
<dbReference type="GO" id="GO:0003995">
    <property type="term" value="F:acyl-CoA dehydrogenase activity"/>
    <property type="evidence" value="ECO:0007669"/>
    <property type="project" value="InterPro"/>
</dbReference>
<keyword evidence="8" id="KW-0249">Electron transport</keyword>
<dbReference type="SUPFAM" id="SSF57802">
    <property type="entry name" value="Rubredoxin-like"/>
    <property type="match status" value="1"/>
</dbReference>
<evidence type="ECO:0000256" key="4">
    <source>
        <dbReference type="ARBA" id="ARBA00022448"/>
    </source>
</evidence>
<comment type="similarity">
    <text evidence="3 11">Belongs to the acyl-CoA dehydrogenase family.</text>
</comment>
<evidence type="ECO:0000256" key="6">
    <source>
        <dbReference type="ARBA" id="ARBA00022723"/>
    </source>
</evidence>
<dbReference type="InterPro" id="IPR009100">
    <property type="entry name" value="AcylCoA_DH/oxidase_NM_dom_sf"/>
</dbReference>
<dbReference type="Gene3D" id="2.20.28.10">
    <property type="match status" value="1"/>
</dbReference>
<dbReference type="SUPFAM" id="SSF56645">
    <property type="entry name" value="Acyl-CoA dehydrogenase NM domain-like"/>
    <property type="match status" value="1"/>
</dbReference>
<evidence type="ECO:0000259" key="12">
    <source>
        <dbReference type="PROSITE" id="PS50903"/>
    </source>
</evidence>
<dbReference type="OrthoDB" id="9802447at2"/>
<evidence type="ECO:0000256" key="10">
    <source>
        <dbReference type="ARBA" id="ARBA00023004"/>
    </source>
</evidence>
<dbReference type="FunFam" id="3.40.50.1220:FF:000004">
    <property type="entry name" value="Electron transfer flavoprotein"/>
    <property type="match status" value="1"/>
</dbReference>
<dbReference type="eggNOG" id="COG1960">
    <property type="taxonomic scope" value="Bacteria"/>
</dbReference>
<dbReference type="Pfam" id="PF02771">
    <property type="entry name" value="Acyl-CoA_dh_N"/>
    <property type="match status" value="1"/>
</dbReference>
<keyword evidence="4" id="KW-0813">Transport</keyword>
<dbReference type="Pfam" id="PF00301">
    <property type="entry name" value="Rubredoxin"/>
    <property type="match status" value="1"/>
</dbReference>
<evidence type="ECO:0000256" key="7">
    <source>
        <dbReference type="ARBA" id="ARBA00022827"/>
    </source>
</evidence>
<dbReference type="Proteomes" id="UP000007468">
    <property type="component" value="Chromosome"/>
</dbReference>
<keyword evidence="7 11" id="KW-0274">FAD</keyword>
<dbReference type="Pfam" id="PF00766">
    <property type="entry name" value="ETF_alpha"/>
    <property type="match status" value="1"/>
</dbReference>
<sequence length="643" mass="69863">MYFKTTPEHESFRKKVREFAETEVKPIAFMLDQNNEFPTEAVKKMGELGLMGIPYPKEYGGAGLDVISYAIAVEELSRVDGGTGVILSAHVSLGSYPIAAFGTEEQKQKYLVPLAKGEKIGAFGLTEPEAGSDAGGTQTVAELVGDHYILNGNKIFITNAPKADTYVVFAVTTPGIGVKGISAFIIEKGWEGFTFGDHYDKLGIRSSSTAELIFNNVKVPKENLLGKEGQGFRIAMATLDGGRIGIASQALGIAQGAYEHALNYAKERVQFGKPIAFQQAISFKIADMATKLRASRFMIYSAAELKEHHESYGMEAAMAKQYASDNCLEIVNDALQIFGGSGYLKGMEVERAYRDAKITTIYEGTNEIQRVVIASYLLGRPPKSKGGAETKKKAESVTGDRKKMIFKDGSAKEQVQALVDALKKDGYDFTVGIDLDTPISEAERVVSAGKGIGEKENMKLIEALAKQAGAAVGSSRPVAETLKYLPLNRYVGMSGQKFNGNLYIAVGISGAGQHLKGIKTATTIVAINNNANAPIFKNCDYGIVGDALEILPLLTEALDNGKEKDPAPPMVKMKRSKPKKLAPNYKLYVCNGCGYEYDAKLGDSENDIMEGTIFDKLPDEWICPKCGEEKHNFTEVEFPENRR</sequence>
<dbReference type="Gene3D" id="3.40.50.1220">
    <property type="entry name" value="TPP-binding domain"/>
    <property type="match status" value="1"/>
</dbReference>
<dbReference type="PATRIC" id="fig|546269.5.peg.878"/>
<dbReference type="InterPro" id="IPR036250">
    <property type="entry name" value="AcylCo_DH-like_C"/>
</dbReference>
<dbReference type="InterPro" id="IPR024934">
    <property type="entry name" value="Rubredoxin-like_dom"/>
</dbReference>
<dbReference type="EMBL" id="CP002390">
    <property type="protein sequence ID" value="EFE27831.1"/>
    <property type="molecule type" value="Genomic_DNA"/>
</dbReference>